<proteinExistence type="predicted"/>
<dbReference type="PANTHER" id="PTHR35335:SF1">
    <property type="entry name" value="UPF0716 PROTEIN FXSA"/>
    <property type="match status" value="1"/>
</dbReference>
<dbReference type="AlphaFoldDB" id="A0AAJ1IBF9"/>
<dbReference type="GO" id="GO:0016020">
    <property type="term" value="C:membrane"/>
    <property type="evidence" value="ECO:0007669"/>
    <property type="project" value="InterPro"/>
</dbReference>
<evidence type="ECO:0000256" key="1">
    <source>
        <dbReference type="SAM" id="Phobius"/>
    </source>
</evidence>
<feature type="transmembrane region" description="Helical" evidence="1">
    <location>
        <begin position="14"/>
        <end position="35"/>
    </location>
</feature>
<keyword evidence="1" id="KW-1133">Transmembrane helix</keyword>
<feature type="transmembrane region" description="Helical" evidence="1">
    <location>
        <begin position="42"/>
        <end position="64"/>
    </location>
</feature>
<organism evidence="2 3">
    <name type="scientific">Candidatus Thalassospirochaeta sargassi</name>
    <dbReference type="NCBI Taxonomy" id="3119039"/>
    <lineage>
        <taxon>Bacteria</taxon>
        <taxon>Pseudomonadati</taxon>
        <taxon>Spirochaetota</taxon>
        <taxon>Spirochaetia</taxon>
        <taxon>Spirochaetales</taxon>
        <taxon>Spirochaetaceae</taxon>
        <taxon>Candidatus Thalassospirochaeta</taxon>
    </lineage>
</organism>
<feature type="transmembrane region" description="Helical" evidence="1">
    <location>
        <begin position="91"/>
        <end position="117"/>
    </location>
</feature>
<dbReference type="Proteomes" id="UP001221217">
    <property type="component" value="Unassembled WGS sequence"/>
</dbReference>
<keyword evidence="1" id="KW-0812">Transmembrane</keyword>
<accession>A0AAJ1IBF9</accession>
<protein>
    <submittedName>
        <fullName evidence="2">FxsA family protein</fullName>
    </submittedName>
</protein>
<dbReference type="NCBIfam" id="NF008528">
    <property type="entry name" value="PRK11463.1-2"/>
    <property type="match status" value="1"/>
</dbReference>
<gene>
    <name evidence="2" type="ORF">PQJ61_05495</name>
</gene>
<dbReference type="Pfam" id="PF04186">
    <property type="entry name" value="FxsA"/>
    <property type="match status" value="1"/>
</dbReference>
<keyword evidence="1" id="KW-0472">Membrane</keyword>
<evidence type="ECO:0000313" key="2">
    <source>
        <dbReference type="EMBL" id="MDC7226198.1"/>
    </source>
</evidence>
<dbReference type="InterPro" id="IPR007313">
    <property type="entry name" value="FxsA"/>
</dbReference>
<sequence>MNTRFLLKLLDTGFIFRLCMILLALSLVVLGEFFLMDFISGFWGIYFTLALAASTGLAGVFLSYREITARITLIKESVSEGVYSEKDMIQLIGSIAAALLLLLPGFITDFFGIIGFFPVIRMIYGKGATLGMRAKLRETYEYLRLYD</sequence>
<reference evidence="2 3" key="1">
    <citation type="submission" date="2022-12" db="EMBL/GenBank/DDBJ databases">
        <title>Metagenome assembled genome from gulf of manar.</title>
        <authorList>
            <person name="Kohli P."/>
            <person name="Pk S."/>
            <person name="Venkata Ramana C."/>
            <person name="Sasikala C."/>
        </authorList>
    </citation>
    <scope>NUCLEOTIDE SEQUENCE [LARGE SCALE GENOMIC DNA]</scope>
    <source>
        <strain evidence="2">JB008</strain>
    </source>
</reference>
<name>A0AAJ1IBF9_9SPIO</name>
<comment type="caution">
    <text evidence="2">The sequence shown here is derived from an EMBL/GenBank/DDBJ whole genome shotgun (WGS) entry which is preliminary data.</text>
</comment>
<dbReference type="EMBL" id="JAQQAL010000011">
    <property type="protein sequence ID" value="MDC7226198.1"/>
    <property type="molecule type" value="Genomic_DNA"/>
</dbReference>
<evidence type="ECO:0000313" key="3">
    <source>
        <dbReference type="Proteomes" id="UP001221217"/>
    </source>
</evidence>
<dbReference type="PANTHER" id="PTHR35335">
    <property type="entry name" value="UPF0716 PROTEIN FXSA"/>
    <property type="match status" value="1"/>
</dbReference>